<keyword evidence="2" id="KW-0378">Hydrolase</keyword>
<dbReference type="Gene3D" id="3.60.21.10">
    <property type="match status" value="1"/>
</dbReference>
<reference evidence="6 7" key="1">
    <citation type="submission" date="2024-01" db="EMBL/GenBank/DDBJ databases">
        <title>Genomic insights into the taxonomy and metabolism of the cyanobacterium Pannus brasiliensis CCIBt3594.</title>
        <authorList>
            <person name="Machado M."/>
            <person name="Botero N.B."/>
            <person name="Andreote A.P.D."/>
            <person name="Feitosa A.M.T."/>
            <person name="Popin R."/>
            <person name="Sivonen K."/>
            <person name="Fiore M.F."/>
        </authorList>
    </citation>
    <scope>NUCLEOTIDE SEQUENCE [LARGE SCALE GENOMIC DNA]</scope>
    <source>
        <strain evidence="6 7">CCIBt3594</strain>
    </source>
</reference>
<protein>
    <submittedName>
        <fullName evidence="6">Metallophosphoesterase</fullName>
    </submittedName>
</protein>
<evidence type="ECO:0000256" key="4">
    <source>
        <dbReference type="ARBA" id="ARBA00025742"/>
    </source>
</evidence>
<gene>
    <name evidence="6" type="ORF">V0288_17290</name>
</gene>
<keyword evidence="7" id="KW-1185">Reference proteome</keyword>
<dbReference type="GO" id="GO:0046872">
    <property type="term" value="F:metal ion binding"/>
    <property type="evidence" value="ECO:0007669"/>
    <property type="project" value="UniProtKB-KW"/>
</dbReference>
<evidence type="ECO:0000256" key="2">
    <source>
        <dbReference type="ARBA" id="ARBA00022801"/>
    </source>
</evidence>
<evidence type="ECO:0000313" key="6">
    <source>
        <dbReference type="EMBL" id="MEG3438886.1"/>
    </source>
</evidence>
<dbReference type="Pfam" id="PF00149">
    <property type="entry name" value="Metallophos"/>
    <property type="match status" value="1"/>
</dbReference>
<dbReference type="PANTHER" id="PTHR42988">
    <property type="entry name" value="PHOSPHOHYDROLASE"/>
    <property type="match status" value="1"/>
</dbReference>
<name>A0AAW9QXH1_9CHRO</name>
<feature type="domain" description="Calcineurin-like phosphoesterase" evidence="5">
    <location>
        <begin position="3"/>
        <end position="220"/>
    </location>
</feature>
<keyword evidence="3" id="KW-0408">Iron</keyword>
<evidence type="ECO:0000313" key="7">
    <source>
        <dbReference type="Proteomes" id="UP001328733"/>
    </source>
</evidence>
<evidence type="ECO:0000259" key="5">
    <source>
        <dbReference type="Pfam" id="PF00149"/>
    </source>
</evidence>
<dbReference type="InterPro" id="IPR029052">
    <property type="entry name" value="Metallo-depent_PP-like"/>
</dbReference>
<dbReference type="Proteomes" id="UP001328733">
    <property type="component" value="Unassembled WGS sequence"/>
</dbReference>
<accession>A0AAW9QXH1</accession>
<dbReference type="GO" id="GO:0016787">
    <property type="term" value="F:hydrolase activity"/>
    <property type="evidence" value="ECO:0007669"/>
    <property type="project" value="UniProtKB-KW"/>
</dbReference>
<keyword evidence="1" id="KW-0479">Metal-binding</keyword>
<dbReference type="SUPFAM" id="SSF56300">
    <property type="entry name" value="Metallo-dependent phosphatases"/>
    <property type="match status" value="1"/>
</dbReference>
<evidence type="ECO:0000256" key="3">
    <source>
        <dbReference type="ARBA" id="ARBA00023004"/>
    </source>
</evidence>
<proteinExistence type="inferred from homology"/>
<dbReference type="InterPro" id="IPR050884">
    <property type="entry name" value="CNP_phosphodiesterase-III"/>
</dbReference>
<dbReference type="AlphaFoldDB" id="A0AAW9QXH1"/>
<dbReference type="InterPro" id="IPR004843">
    <property type="entry name" value="Calcineurin-like_PHP"/>
</dbReference>
<dbReference type="EMBL" id="JBAFSM010000036">
    <property type="protein sequence ID" value="MEG3438886.1"/>
    <property type="molecule type" value="Genomic_DNA"/>
</dbReference>
<evidence type="ECO:0000256" key="1">
    <source>
        <dbReference type="ARBA" id="ARBA00022723"/>
    </source>
</evidence>
<comment type="caution">
    <text evidence="6">The sequence shown here is derived from an EMBL/GenBank/DDBJ whole genome shotgun (WGS) entry which is preliminary data.</text>
</comment>
<dbReference type="PANTHER" id="PTHR42988:SF2">
    <property type="entry name" value="CYCLIC NUCLEOTIDE PHOSPHODIESTERASE CBUA0032-RELATED"/>
    <property type="match status" value="1"/>
</dbReference>
<comment type="similarity">
    <text evidence="4">Belongs to the cyclic nucleotide phosphodiesterase class-III family.</text>
</comment>
<organism evidence="6 7">
    <name type="scientific">Pannus brasiliensis CCIBt3594</name>
    <dbReference type="NCBI Taxonomy" id="1427578"/>
    <lineage>
        <taxon>Bacteria</taxon>
        <taxon>Bacillati</taxon>
        <taxon>Cyanobacteriota</taxon>
        <taxon>Cyanophyceae</taxon>
        <taxon>Oscillatoriophycideae</taxon>
        <taxon>Chroococcales</taxon>
        <taxon>Microcystaceae</taxon>
        <taxon>Pannus</taxon>
    </lineage>
</organism>
<dbReference type="RefSeq" id="WP_332866367.1">
    <property type="nucleotide sequence ID" value="NZ_JBAFSM010000036.1"/>
</dbReference>
<sequence>MNFRFAILSDPHIALPRTIQTNPNRFHMVEVSMRALEIVLERLQALKLDFLLIPGDLTQDGEPENHRWLADTLARLPFPVYVVPGNHDVVRLHATENHIGLDDFPVYYQNFGYDNPEKLYYIQEIFPKVKLIGLNSNQFDENGKQIGHLDGEQLLWLKTILPDLRDDLVLVMIHHNIIEHLPGQSSHELGRRYMLDNAPDLLTLLQENGVNLLITGHLHIQDIAHSRGIHEITTGSLVSYPHPYRVIEYRGNTGELHIESFHLKSLPEWENLAEMSRKWLGDRSYPFMMRLLTTPPLNLPIEIAEELAPKLRNFWADVAGGDAIFDFVDFPPIARRYFQTFSAIDSRGNPRLIDNQTVLNLKSGSIVERTRVG</sequence>